<dbReference type="EMBL" id="CP094533">
    <property type="protein sequence ID" value="UOE27765.1"/>
    <property type="molecule type" value="Genomic_DNA"/>
</dbReference>
<evidence type="ECO:0000256" key="1">
    <source>
        <dbReference type="SAM" id="MobiDB-lite"/>
    </source>
</evidence>
<gene>
    <name evidence="2" type="ORF">MTP13_08310</name>
</gene>
<name>A0ABY4B418_9MICO</name>
<evidence type="ECO:0000313" key="2">
    <source>
        <dbReference type="EMBL" id="UOE27765.1"/>
    </source>
</evidence>
<keyword evidence="3" id="KW-1185">Reference proteome</keyword>
<dbReference type="Proteomes" id="UP000831304">
    <property type="component" value="Chromosome"/>
</dbReference>
<evidence type="ECO:0000313" key="3">
    <source>
        <dbReference type="Proteomes" id="UP000831304"/>
    </source>
</evidence>
<accession>A0ABY4B418</accession>
<organism evidence="2 3">
    <name type="scientific">Agromyces soli</name>
    <dbReference type="NCBI Taxonomy" id="659012"/>
    <lineage>
        <taxon>Bacteria</taxon>
        <taxon>Bacillati</taxon>
        <taxon>Actinomycetota</taxon>
        <taxon>Actinomycetes</taxon>
        <taxon>Micrococcales</taxon>
        <taxon>Microbacteriaceae</taxon>
        <taxon>Agromyces</taxon>
    </lineage>
</organism>
<dbReference type="RefSeq" id="WP_243570586.1">
    <property type="nucleotide sequence ID" value="NZ_BAAARD010000001.1"/>
</dbReference>
<feature type="region of interest" description="Disordered" evidence="1">
    <location>
        <begin position="1"/>
        <end position="21"/>
    </location>
</feature>
<protein>
    <recommendedName>
        <fullName evidence="4">DUF1349 domain-containing protein</fullName>
    </recommendedName>
</protein>
<sequence>MNPSICAVPDPAEPDPPAPEAAEPALTLRDVASFSPGSSTLASEPSGWAIVGRPVNLIADAGIVERSGTLLGRPVEVVFTPVSFEWAASTGERVVTASAGRSWDALGLPELAGTDTSLRLQRAGRATVSLTVHYTAEYRFAGSGWRGIPGTLSVEAGELEFLVGTFETVLTDGDCRANPTGPGC</sequence>
<proteinExistence type="predicted"/>
<reference evidence="2 3" key="1">
    <citation type="submission" date="2022-03" db="EMBL/GenBank/DDBJ databases">
        <title>Agromyces sp. isolated from the gut of P. brevitarsis seulensis larvae.</title>
        <authorList>
            <person name="Won M."/>
            <person name="Kwon S.-W."/>
        </authorList>
    </citation>
    <scope>NUCLEOTIDE SEQUENCE [LARGE SCALE GENOMIC DNA]</scope>
    <source>
        <strain evidence="2 3">KACC 16215</strain>
    </source>
</reference>
<evidence type="ECO:0008006" key="4">
    <source>
        <dbReference type="Google" id="ProtNLM"/>
    </source>
</evidence>